<feature type="region of interest" description="Disordered" evidence="1">
    <location>
        <begin position="144"/>
        <end position="189"/>
    </location>
</feature>
<protein>
    <submittedName>
        <fullName evidence="3">Cyclin-dependent serine/threonine-protein kinase DDB_G0272797/DDB_G0274007</fullName>
    </submittedName>
</protein>
<evidence type="ECO:0000256" key="1">
    <source>
        <dbReference type="SAM" id="MobiDB-lite"/>
    </source>
</evidence>
<proteinExistence type="predicted"/>
<dbReference type="RefSeq" id="XP_035826330.1">
    <property type="nucleotide sequence ID" value="XM_035970437.1"/>
</dbReference>
<feature type="compositionally biased region" description="Low complexity" evidence="1">
    <location>
        <begin position="144"/>
        <end position="180"/>
    </location>
</feature>
<evidence type="ECO:0000313" key="2">
    <source>
        <dbReference type="Proteomes" id="UP000694888"/>
    </source>
</evidence>
<keyword evidence="3" id="KW-0418">Kinase</keyword>
<sequence length="349" mass="39063">MFKSILQDSLVFPSLDSSPSSDLAEVTLSSDGLAAPTLPAHQRISPILRHKSLPNRLDQPATTEGELSWRVNSDCIQQQQFQQQQQMRWQLQQQQQLRLTPPHGRQNSQLTMASVTTVAPRLPPQSSQPSPYQQHSLEEIHQLHQLQQHQYHHQQMLQQHQRQQQQHQQQSSLNSSSSSHGIPRTSAAAPPQTLAFSQRDLDLDLASLGLFPLGQQEKAKESTSALDLKEKLLLYVQTEMARQNQSAMDRLHSSPSSSSSYPSTPVKAPPAQLYHSQPTPHPAQPYAHRHQPSPQHRPQPQSPGQSHGAQHKAVGASSLTRHRGAGDKKPLCFNEDTDDDWEEGEESLV</sequence>
<keyword evidence="2" id="KW-1185">Reference proteome</keyword>
<feature type="region of interest" description="Disordered" evidence="1">
    <location>
        <begin position="244"/>
        <end position="349"/>
    </location>
</feature>
<dbReference type="GO" id="GO:0016301">
    <property type="term" value="F:kinase activity"/>
    <property type="evidence" value="ECO:0007669"/>
    <property type="project" value="UniProtKB-KW"/>
</dbReference>
<organism evidence="2 3">
    <name type="scientific">Aplysia californica</name>
    <name type="common">California sea hare</name>
    <dbReference type="NCBI Taxonomy" id="6500"/>
    <lineage>
        <taxon>Eukaryota</taxon>
        <taxon>Metazoa</taxon>
        <taxon>Spiralia</taxon>
        <taxon>Lophotrochozoa</taxon>
        <taxon>Mollusca</taxon>
        <taxon>Gastropoda</taxon>
        <taxon>Heterobranchia</taxon>
        <taxon>Euthyneura</taxon>
        <taxon>Tectipleura</taxon>
        <taxon>Aplysiida</taxon>
        <taxon>Aplysioidea</taxon>
        <taxon>Aplysiidae</taxon>
        <taxon>Aplysia</taxon>
    </lineage>
</organism>
<feature type="region of interest" description="Disordered" evidence="1">
    <location>
        <begin position="45"/>
        <end position="65"/>
    </location>
</feature>
<evidence type="ECO:0000313" key="3">
    <source>
        <dbReference type="RefSeq" id="XP_035826330.1"/>
    </source>
</evidence>
<dbReference type="Proteomes" id="UP000694888">
    <property type="component" value="Unplaced"/>
</dbReference>
<reference evidence="3" key="1">
    <citation type="submission" date="2025-08" db="UniProtKB">
        <authorList>
            <consortium name="RefSeq"/>
        </authorList>
    </citation>
    <scope>IDENTIFICATION</scope>
</reference>
<feature type="compositionally biased region" description="Acidic residues" evidence="1">
    <location>
        <begin position="335"/>
        <end position="349"/>
    </location>
</feature>
<accession>A0ABM1VV88</accession>
<feature type="compositionally biased region" description="Low complexity" evidence="1">
    <location>
        <begin position="253"/>
        <end position="263"/>
    </location>
</feature>
<gene>
    <name evidence="3" type="primary">LOC118477879</name>
</gene>
<dbReference type="GeneID" id="118477879"/>
<name>A0ABM1VV88_APLCA</name>
<keyword evidence="3" id="KW-0808">Transferase</keyword>